<sequence length="363" mass="38649">MNARQIGGWTLENIGFAALVVAVTALFGWMLTPYFGAILWGLVSAIVFRPLYLWLVKQSGGRKGSAATLTLILIVAVVIVPAGLLGASLVAEATGIYERVQSGQLDAGAILVKGVNALPGPLEGWAREYGLSDPERIRAMIAPGLSTGLRTVAEQALTVGQGALSFLAALGVMLYLTFFLLRDSEQLGERFRTALPLDPTLRDQLIEKFLTVVRAIMKGTVAVAVMQGIVGGLIFWMLGVEGALLWGLMMGFFSLIPAVGTGIIWVPVALYLIATGSFWQGAVLVFCGIFVIGLIDNLLRPILVGKDTKLPDFVVLIATVAGLELFGLTGFIIGPIIAALFIAVWDMVTQVRGQHIKEDAAKA</sequence>
<feature type="transmembrane region" description="Helical" evidence="6">
    <location>
        <begin position="163"/>
        <end position="181"/>
    </location>
</feature>
<dbReference type="InterPro" id="IPR002549">
    <property type="entry name" value="AI-2E-like"/>
</dbReference>
<evidence type="ECO:0000256" key="3">
    <source>
        <dbReference type="ARBA" id="ARBA00022692"/>
    </source>
</evidence>
<comment type="similarity">
    <text evidence="2">Belongs to the autoinducer-2 exporter (AI-2E) (TC 2.A.86) family.</text>
</comment>
<keyword evidence="4 6" id="KW-1133">Transmembrane helix</keyword>
<keyword evidence="8" id="KW-1185">Reference proteome</keyword>
<feature type="transmembrane region" description="Helical" evidence="6">
    <location>
        <begin position="315"/>
        <end position="345"/>
    </location>
</feature>
<feature type="transmembrane region" description="Helical" evidence="6">
    <location>
        <begin position="244"/>
        <end position="266"/>
    </location>
</feature>
<feature type="transmembrane region" description="Helical" evidence="6">
    <location>
        <begin position="215"/>
        <end position="238"/>
    </location>
</feature>
<dbReference type="PANTHER" id="PTHR21716">
    <property type="entry name" value="TRANSMEMBRANE PROTEIN"/>
    <property type="match status" value="1"/>
</dbReference>
<dbReference type="EMBL" id="JBBHJY010000001">
    <property type="protein sequence ID" value="MEJ6009236.1"/>
    <property type="molecule type" value="Genomic_DNA"/>
</dbReference>
<comment type="caution">
    <text evidence="7">The sequence shown here is derived from an EMBL/GenBank/DDBJ whole genome shotgun (WGS) entry which is preliminary data.</text>
</comment>
<feature type="transmembrane region" description="Helical" evidence="6">
    <location>
        <begin position="67"/>
        <end position="91"/>
    </location>
</feature>
<evidence type="ECO:0000313" key="8">
    <source>
        <dbReference type="Proteomes" id="UP001379235"/>
    </source>
</evidence>
<organism evidence="7 8">
    <name type="scientific">Novosphingobium aquae</name>
    <dbReference type="NCBI Taxonomy" id="3133435"/>
    <lineage>
        <taxon>Bacteria</taxon>
        <taxon>Pseudomonadati</taxon>
        <taxon>Pseudomonadota</taxon>
        <taxon>Alphaproteobacteria</taxon>
        <taxon>Sphingomonadales</taxon>
        <taxon>Sphingomonadaceae</taxon>
        <taxon>Novosphingobium</taxon>
    </lineage>
</organism>
<feature type="transmembrane region" description="Helical" evidence="6">
    <location>
        <begin position="278"/>
        <end position="295"/>
    </location>
</feature>
<dbReference type="Pfam" id="PF01594">
    <property type="entry name" value="AI-2E_transport"/>
    <property type="match status" value="1"/>
</dbReference>
<dbReference type="RefSeq" id="WP_339965118.1">
    <property type="nucleotide sequence ID" value="NZ_JBBHJY010000001.1"/>
</dbReference>
<reference evidence="7 8" key="1">
    <citation type="submission" date="2024-03" db="EMBL/GenBank/DDBJ databases">
        <authorList>
            <person name="Jo J.-H."/>
        </authorList>
    </citation>
    <scope>NUCLEOTIDE SEQUENCE [LARGE SCALE GENOMIC DNA]</scope>
    <source>
        <strain evidence="7 8">AS3R-12</strain>
    </source>
</reference>
<proteinExistence type="inferred from homology"/>
<evidence type="ECO:0000313" key="7">
    <source>
        <dbReference type="EMBL" id="MEJ6009236.1"/>
    </source>
</evidence>
<evidence type="ECO:0000256" key="5">
    <source>
        <dbReference type="ARBA" id="ARBA00023136"/>
    </source>
</evidence>
<protein>
    <submittedName>
        <fullName evidence="7">AI-2E family transporter</fullName>
    </submittedName>
</protein>
<keyword evidence="3 6" id="KW-0812">Transmembrane</keyword>
<feature type="transmembrane region" description="Helical" evidence="6">
    <location>
        <begin position="12"/>
        <end position="31"/>
    </location>
</feature>
<evidence type="ECO:0000256" key="6">
    <source>
        <dbReference type="SAM" id="Phobius"/>
    </source>
</evidence>
<evidence type="ECO:0000256" key="1">
    <source>
        <dbReference type="ARBA" id="ARBA00004141"/>
    </source>
</evidence>
<keyword evidence="5 6" id="KW-0472">Membrane</keyword>
<evidence type="ECO:0000256" key="4">
    <source>
        <dbReference type="ARBA" id="ARBA00022989"/>
    </source>
</evidence>
<dbReference type="PANTHER" id="PTHR21716:SF4">
    <property type="entry name" value="TRANSMEMBRANE PROTEIN 245"/>
    <property type="match status" value="1"/>
</dbReference>
<accession>A0ABU8S5R9</accession>
<name>A0ABU8S5R9_9SPHN</name>
<comment type="subcellular location">
    <subcellularLocation>
        <location evidence="1">Membrane</location>
        <topology evidence="1">Multi-pass membrane protein</topology>
    </subcellularLocation>
</comment>
<gene>
    <name evidence="7" type="ORF">WG900_04815</name>
</gene>
<dbReference type="Proteomes" id="UP001379235">
    <property type="component" value="Unassembled WGS sequence"/>
</dbReference>
<evidence type="ECO:0000256" key="2">
    <source>
        <dbReference type="ARBA" id="ARBA00009773"/>
    </source>
</evidence>
<feature type="transmembrane region" description="Helical" evidence="6">
    <location>
        <begin position="37"/>
        <end position="55"/>
    </location>
</feature>